<feature type="domain" description="Protein kinase" evidence="5">
    <location>
        <begin position="43"/>
        <end position="356"/>
    </location>
</feature>
<dbReference type="GO" id="GO:0005524">
    <property type="term" value="F:ATP binding"/>
    <property type="evidence" value="ECO:0007669"/>
    <property type="project" value="UniProtKB-UniRule"/>
</dbReference>
<sequence>MTTAVTTDVSGFTPSHHYRSNSASVFTFNETLHDVYPDLPPQYKLVCTLGEGAFSTVYKAIDTNQQDLVVAIKIIKKANLSSKQFHNIKNEIAIMKRINNHPNLLKLLDSIDTPDHCFLILEYCNGGEIFNKIIEYTYFSESLSRHVFKQLLSAIDHLHKLNIVHRDIKPENLLFKKIPFFERSEQEFKSSLRMSDDEAKLDEGEFKLHIGGGTIGLIKLADFGLAKQLIVDDETTEEMKNMYLKTPCGTAGYTAPEVITCNARQHFLKRSKNYYSKSVDIWSLGCFLYTILCGFPPFYDDDANSLTIKILRGDFVFLQPWWDEISANAKDLISRMLTINPEQRITIEEIWNHPWLQHDKDKLGLQEQLPQEATHYFSSDDSCNYQIYDAEENESPLSVPTIRNQPLKSPRAQAIKKVFDNPAMLDDNFKDNEIAHIENVDADADADDDDEGEEEEEEEEDEDKGPLLPCSRGYVRTPYPENKNELFTKENSDPEMDELGDELTSLEVQPSPKLKLKSHHGNLFSEAYLEDELPDEYLSSNNSSSEIDSTELDYQTRSSSIISGINGDYKFTLNLNDSNLITRRKSSLKKRSLSSNCSINMATTGINEGTECA</sequence>
<dbReference type="OMA" id="INGDYKF"/>
<dbReference type="Gene3D" id="1.10.510.10">
    <property type="entry name" value="Transferase(Phosphotransferase) domain 1"/>
    <property type="match status" value="1"/>
</dbReference>
<dbReference type="STRING" id="619300.G3AG80"/>
<dbReference type="OrthoDB" id="1738954at2759"/>
<protein>
    <recommendedName>
        <fullName evidence="5">Protein kinase domain-containing protein</fullName>
    </recommendedName>
</protein>
<dbReference type="InterPro" id="IPR017441">
    <property type="entry name" value="Protein_kinase_ATP_BS"/>
</dbReference>
<dbReference type="EMBL" id="GL996499">
    <property type="protein sequence ID" value="EGW35219.1"/>
    <property type="molecule type" value="Genomic_DNA"/>
</dbReference>
<feature type="compositionally biased region" description="Basic and acidic residues" evidence="4">
    <location>
        <begin position="482"/>
        <end position="492"/>
    </location>
</feature>
<dbReference type="InterPro" id="IPR000719">
    <property type="entry name" value="Prot_kinase_dom"/>
</dbReference>
<evidence type="ECO:0000256" key="2">
    <source>
        <dbReference type="ARBA" id="ARBA00022840"/>
    </source>
</evidence>
<evidence type="ECO:0000313" key="7">
    <source>
        <dbReference type="Proteomes" id="UP000000709"/>
    </source>
</evidence>
<dbReference type="HOGENOM" id="CLU_006421_2_0_1"/>
<dbReference type="PROSITE" id="PS00107">
    <property type="entry name" value="PROTEIN_KINASE_ATP"/>
    <property type="match status" value="1"/>
</dbReference>
<dbReference type="AlphaFoldDB" id="G3AG80"/>
<evidence type="ECO:0000313" key="6">
    <source>
        <dbReference type="EMBL" id="EGW35219.1"/>
    </source>
</evidence>
<evidence type="ECO:0000256" key="4">
    <source>
        <dbReference type="SAM" id="MobiDB-lite"/>
    </source>
</evidence>
<dbReference type="PROSITE" id="PS50011">
    <property type="entry name" value="PROTEIN_KINASE_DOM"/>
    <property type="match status" value="1"/>
</dbReference>
<feature type="region of interest" description="Disordered" evidence="4">
    <location>
        <begin position="438"/>
        <end position="497"/>
    </location>
</feature>
<dbReference type="Pfam" id="PF00069">
    <property type="entry name" value="Pkinase"/>
    <property type="match status" value="1"/>
</dbReference>
<dbReference type="FunFam" id="3.30.200.20:FF:000042">
    <property type="entry name" value="Aurora kinase A"/>
    <property type="match status" value="1"/>
</dbReference>
<proteinExistence type="predicted"/>
<dbReference type="KEGG" id="spaa:SPAPADRAFT_146235"/>
<organism evidence="7">
    <name type="scientific">Spathaspora passalidarum (strain NRRL Y-27907 / 11-Y1)</name>
    <dbReference type="NCBI Taxonomy" id="619300"/>
    <lineage>
        <taxon>Eukaryota</taxon>
        <taxon>Fungi</taxon>
        <taxon>Dikarya</taxon>
        <taxon>Ascomycota</taxon>
        <taxon>Saccharomycotina</taxon>
        <taxon>Pichiomycetes</taxon>
        <taxon>Debaryomycetaceae</taxon>
        <taxon>Spathaspora</taxon>
    </lineage>
</organism>
<evidence type="ECO:0000256" key="1">
    <source>
        <dbReference type="ARBA" id="ARBA00022741"/>
    </source>
</evidence>
<dbReference type="Proteomes" id="UP000000709">
    <property type="component" value="Unassembled WGS sequence"/>
</dbReference>
<dbReference type="InterPro" id="IPR011009">
    <property type="entry name" value="Kinase-like_dom_sf"/>
</dbReference>
<evidence type="ECO:0000259" key="5">
    <source>
        <dbReference type="PROSITE" id="PS50011"/>
    </source>
</evidence>
<dbReference type="SMART" id="SM00220">
    <property type="entry name" value="S_TKc"/>
    <property type="match status" value="1"/>
</dbReference>
<dbReference type="PANTHER" id="PTHR24347">
    <property type="entry name" value="SERINE/THREONINE-PROTEIN KINASE"/>
    <property type="match status" value="1"/>
</dbReference>
<dbReference type="GO" id="GO:0030447">
    <property type="term" value="P:filamentous growth"/>
    <property type="evidence" value="ECO:0007669"/>
    <property type="project" value="UniProtKB-ARBA"/>
</dbReference>
<feature type="compositionally biased region" description="Acidic residues" evidence="4">
    <location>
        <begin position="440"/>
        <end position="463"/>
    </location>
</feature>
<keyword evidence="1 3" id="KW-0547">Nucleotide-binding</keyword>
<reference evidence="6 7" key="1">
    <citation type="journal article" date="2011" name="Proc. Natl. Acad. Sci. U.S.A.">
        <title>Comparative genomics of xylose-fermenting fungi for enhanced biofuel production.</title>
        <authorList>
            <person name="Wohlbach D.J."/>
            <person name="Kuo A."/>
            <person name="Sato T.K."/>
            <person name="Potts K.M."/>
            <person name="Salamov A.A."/>
            <person name="LaButti K.M."/>
            <person name="Sun H."/>
            <person name="Clum A."/>
            <person name="Pangilinan J.L."/>
            <person name="Lindquist E.A."/>
            <person name="Lucas S."/>
            <person name="Lapidus A."/>
            <person name="Jin M."/>
            <person name="Gunawan C."/>
            <person name="Balan V."/>
            <person name="Dale B.E."/>
            <person name="Jeffries T.W."/>
            <person name="Zinkel R."/>
            <person name="Barry K.W."/>
            <person name="Grigoriev I.V."/>
            <person name="Gasch A.P."/>
        </authorList>
    </citation>
    <scope>NUCLEOTIDE SEQUENCE [LARGE SCALE GENOMIC DNA]</scope>
    <source>
        <strain evidence="7">NRRL Y-27907 / 11-Y1</strain>
    </source>
</reference>
<dbReference type="eggNOG" id="KOG0032">
    <property type="taxonomic scope" value="Eukaryota"/>
</dbReference>
<dbReference type="PROSITE" id="PS00108">
    <property type="entry name" value="PROTEIN_KINASE_ST"/>
    <property type="match status" value="1"/>
</dbReference>
<dbReference type="GO" id="GO:0004672">
    <property type="term" value="F:protein kinase activity"/>
    <property type="evidence" value="ECO:0007669"/>
    <property type="project" value="InterPro"/>
</dbReference>
<name>G3AG80_SPAPN</name>
<dbReference type="GeneID" id="18870710"/>
<dbReference type="InterPro" id="IPR008271">
    <property type="entry name" value="Ser/Thr_kinase_AS"/>
</dbReference>
<keyword evidence="2 3" id="KW-0067">ATP-binding</keyword>
<accession>G3AG80</accession>
<dbReference type="RefSeq" id="XP_007372631.1">
    <property type="nucleotide sequence ID" value="XM_007372569.1"/>
</dbReference>
<keyword evidence="7" id="KW-1185">Reference proteome</keyword>
<evidence type="ECO:0000256" key="3">
    <source>
        <dbReference type="PROSITE-ProRule" id="PRU10141"/>
    </source>
</evidence>
<dbReference type="SUPFAM" id="SSF56112">
    <property type="entry name" value="Protein kinase-like (PK-like)"/>
    <property type="match status" value="1"/>
</dbReference>
<gene>
    <name evidence="6" type="ORF">SPAPADRAFT_146235</name>
</gene>
<feature type="binding site" evidence="3">
    <location>
        <position position="77"/>
    </location>
    <ligand>
        <name>ATP</name>
        <dbReference type="ChEBI" id="CHEBI:30616"/>
    </ligand>
</feature>
<dbReference type="InParanoid" id="G3AG80"/>